<reference evidence="1 2" key="1">
    <citation type="submission" date="2013-10" db="EMBL/GenBank/DDBJ databases">
        <title>The Genome Sequence of Prevotella nigrescens CC14M.</title>
        <authorList>
            <consortium name="The Broad Institute Genomics Platform"/>
            <person name="Earl A."/>
            <person name="Allen-Vercoe E."/>
            <person name="Daigneault M."/>
            <person name="Young S.K."/>
            <person name="Zeng Q."/>
            <person name="Gargeya S."/>
            <person name="Fitzgerald M."/>
            <person name="Abouelleil A."/>
            <person name="Alvarado L."/>
            <person name="Chapman S.B."/>
            <person name="Gainer-Dewar J."/>
            <person name="Goldberg J."/>
            <person name="Griggs A."/>
            <person name="Gujja S."/>
            <person name="Hansen M."/>
            <person name="Howarth C."/>
            <person name="Imamovic A."/>
            <person name="Ireland A."/>
            <person name="Larimer J."/>
            <person name="McCowan C."/>
            <person name="Murphy C."/>
            <person name="Pearson M."/>
            <person name="Poon T.W."/>
            <person name="Priest M."/>
            <person name="Roberts A."/>
            <person name="Saif S."/>
            <person name="Shea T."/>
            <person name="Sykes S."/>
            <person name="Wortman J."/>
            <person name="Nusbaum C."/>
            <person name="Birren B."/>
        </authorList>
    </citation>
    <scope>NUCLEOTIDE SEQUENCE [LARGE SCALE GENOMIC DNA]</scope>
    <source>
        <strain evidence="1 2">CC14M</strain>
    </source>
</reference>
<keyword evidence="2" id="KW-1185">Reference proteome</keyword>
<protein>
    <submittedName>
        <fullName evidence="1">Uncharacterized protein</fullName>
    </submittedName>
</protein>
<name>V8CQI0_9BACT</name>
<sequence length="75" mass="8810">MAVWGDKMGRNMTQNTRATNGEYIFQLCKYGRNKLIYIVNKGLIKGERRQKSEKFCKSFKFFCNLSDIFRCVLAT</sequence>
<evidence type="ECO:0000313" key="2">
    <source>
        <dbReference type="Proteomes" id="UP000018727"/>
    </source>
</evidence>
<evidence type="ECO:0000313" key="1">
    <source>
        <dbReference type="EMBL" id="ETD29367.1"/>
    </source>
</evidence>
<proteinExistence type="predicted"/>
<dbReference type="EMBL" id="AZJH01000007">
    <property type="protein sequence ID" value="ETD29367.1"/>
    <property type="molecule type" value="Genomic_DNA"/>
</dbReference>
<comment type="caution">
    <text evidence="1">The sequence shown here is derived from an EMBL/GenBank/DDBJ whole genome shotgun (WGS) entry which is preliminary data.</text>
</comment>
<dbReference type="AlphaFoldDB" id="V8CQI0"/>
<dbReference type="Proteomes" id="UP000018727">
    <property type="component" value="Unassembled WGS sequence"/>
</dbReference>
<gene>
    <name evidence="1" type="ORF">HMPREF1173_00563</name>
</gene>
<dbReference type="HOGENOM" id="CLU_2668035_0_0_10"/>
<organism evidence="1 2">
    <name type="scientific">Prevotella nigrescens CC14M</name>
    <dbReference type="NCBI Taxonomy" id="1073366"/>
    <lineage>
        <taxon>Bacteria</taxon>
        <taxon>Pseudomonadati</taxon>
        <taxon>Bacteroidota</taxon>
        <taxon>Bacteroidia</taxon>
        <taxon>Bacteroidales</taxon>
        <taxon>Prevotellaceae</taxon>
        <taxon>Prevotella</taxon>
    </lineage>
</organism>
<accession>V8CQI0</accession>